<dbReference type="SMART" id="SM00479">
    <property type="entry name" value="EXOIII"/>
    <property type="match status" value="1"/>
</dbReference>
<comment type="similarity">
    <text evidence="6 7">Belongs to the helicase family. DinG subfamily. Type 2 sub-subfamily.</text>
</comment>
<evidence type="ECO:0000313" key="11">
    <source>
        <dbReference type="EMBL" id="TCZ81180.1"/>
    </source>
</evidence>
<evidence type="ECO:0000256" key="5">
    <source>
        <dbReference type="ARBA" id="ARBA00022840"/>
    </source>
</evidence>
<keyword evidence="1 6" id="KW-0540">Nuclease</keyword>
<dbReference type="Gene3D" id="3.40.50.300">
    <property type="entry name" value="P-loop containing nucleotide triphosphate hydrolases"/>
    <property type="match status" value="2"/>
</dbReference>
<evidence type="ECO:0000259" key="10">
    <source>
        <dbReference type="PROSITE" id="PS51194"/>
    </source>
</evidence>
<keyword evidence="5 6" id="KW-0067">ATP-binding</keyword>
<dbReference type="Gene3D" id="3.30.420.10">
    <property type="entry name" value="Ribonuclease H-like superfamily/Ribonuclease H"/>
    <property type="match status" value="1"/>
</dbReference>
<keyword evidence="12" id="KW-1185">Reference proteome</keyword>
<feature type="domain" description="Helicase C-terminal" evidence="10">
    <location>
        <begin position="762"/>
        <end position="947"/>
    </location>
</feature>
<dbReference type="RefSeq" id="WP_132416222.1">
    <property type="nucleotide sequence ID" value="NZ_SKFG01000001.1"/>
</dbReference>
<dbReference type="GO" id="GO:0003677">
    <property type="term" value="F:DNA binding"/>
    <property type="evidence" value="ECO:0007669"/>
    <property type="project" value="InterPro"/>
</dbReference>
<dbReference type="EMBL" id="SKFG01000001">
    <property type="protein sequence ID" value="TCZ81180.1"/>
    <property type="molecule type" value="Genomic_DNA"/>
</dbReference>
<dbReference type="PANTHER" id="PTHR11472:SF34">
    <property type="entry name" value="REGULATOR OF TELOMERE ELONGATION HELICASE 1"/>
    <property type="match status" value="1"/>
</dbReference>
<proteinExistence type="inferred from homology"/>
<feature type="coiled-coil region" evidence="8">
    <location>
        <begin position="587"/>
        <end position="614"/>
    </location>
</feature>
<keyword evidence="11" id="KW-0347">Helicase</keyword>
<dbReference type="OrthoDB" id="9803913at2"/>
<feature type="domain" description="Helicase ATP-binding" evidence="9">
    <location>
        <begin position="250"/>
        <end position="518"/>
    </location>
</feature>
<evidence type="ECO:0000256" key="2">
    <source>
        <dbReference type="ARBA" id="ARBA00022741"/>
    </source>
</evidence>
<dbReference type="InterPro" id="IPR014001">
    <property type="entry name" value="Helicase_ATP-bd"/>
</dbReference>
<reference evidence="11 12" key="1">
    <citation type="submission" date="2019-03" db="EMBL/GenBank/DDBJ databases">
        <authorList>
            <person name="Kim M.K.M."/>
        </authorList>
    </citation>
    <scope>NUCLEOTIDE SEQUENCE [LARGE SCALE GENOMIC DNA]</scope>
    <source>
        <strain evidence="11 12">18JY21-1</strain>
    </source>
</reference>
<dbReference type="InterPro" id="IPR036397">
    <property type="entry name" value="RNaseH_sf"/>
</dbReference>
<dbReference type="NCBIfam" id="TIGR01407">
    <property type="entry name" value="dinG_rel"/>
    <property type="match status" value="1"/>
</dbReference>
<evidence type="ECO:0000313" key="12">
    <source>
        <dbReference type="Proteomes" id="UP000295418"/>
    </source>
</evidence>
<keyword evidence="3 6" id="KW-0378">Hydrolase</keyword>
<dbReference type="GO" id="GO:0005524">
    <property type="term" value="F:ATP binding"/>
    <property type="evidence" value="ECO:0007669"/>
    <property type="project" value="UniProtKB-UniRule"/>
</dbReference>
<dbReference type="InterPro" id="IPR006555">
    <property type="entry name" value="ATP-dep_Helicase_C"/>
</dbReference>
<dbReference type="InterPro" id="IPR012337">
    <property type="entry name" value="RNaseH-like_sf"/>
</dbReference>
<protein>
    <recommendedName>
        <fullName evidence="6 7">3'-5' exonuclease DinG</fullName>
        <ecNumber evidence="6 7">3.1.-.-</ecNumber>
    </recommendedName>
</protein>
<sequence>MKFAVIDFETTGPSTDDAIIQVGLVVIDNRTITDRYTSLVNPGICIPSSITGLTGITDEMVEHAPDVSDVMAELYPRIHDCVLVAHNIAFDFGFLQRGLSKAGYFPFGGRLLDTIDLLKTLFPSLNSYQLSLASQSFEIEHDRPHQADSDAEATAELLLRCLNRLDELPLITIQRLHLLLEQQHGNDIGWFLSEIRRDRELHISEDPDTNQYYRGFALKVKDWNETREDEKDERDLPDSFEEFYAAFKSTMKDKLEHYEVREAQETMIKEVQSALSDSHHLMIEAGTGTGKSMGYLIPSLYYGIKNNNKIVVSTHTINLQEQLRTRDVPMLRELFPIPFEAALFKGRGHYLCLRKFEARVGALDLDGSRDDAITASQMTVWLNETENGDDEELNLTGRGINFWHSVASDADSCLNRKCPWFRKCYYHRARNSANEADLVITNHSMLFTDIKADHRILPGYNHLIVDESHHLEEVASKHLGSELHYFTLVGAIQWLFKDLRNGQLPMVRTKLANFGGDERAASWCESIDLLFPKLMSLREQWDMLCDRMYELVSTGSKDASQQDTGQYVLRLKFDELPREWASVFDLYEQLHEDLGDMNKALERLFNKLKEYQDDYELQDFVTDFNGYVKEIAQCRDNLQIFMEMKDNSFVYWIEGGMNNKKSSISLNAVPIDVSKLLQEYVFEKKESVVMTSATLSVDKSFQFTASQLGFPENNYEQAKLRTVMLPSPFRYREQALVCVPRDFPGIKGISGEALFVDKLIASLFEVALATRGRLLVLFTSNKMLKQVHSELKDRLKPFGIGVLGQGVDSGNRSKLTRLFQEGKANVLLGTSSFWEGVDIPGDALTALAIVRLPFQPPSHPLVEAKCDNLKKQNKNAFMKFSVPQAVIRFKQGFGRLIRSSRDKGVVIIYDTRVIETRYGRNFLYSLPGPKIESMYTSQIVPSIQQWMGEDLLEVDENI</sequence>
<gene>
    <name evidence="6 7 11" type="primary">dinG</name>
    <name evidence="11" type="ORF">E0485_02575</name>
</gene>
<keyword evidence="2 6" id="KW-0547">Nucleotide-binding</keyword>
<comment type="caution">
    <text evidence="6">Lacks conserved residue(s) required for the propagation of feature annotation.</text>
</comment>
<dbReference type="EC" id="3.1.-.-" evidence="6 7"/>
<dbReference type="InterPro" id="IPR006310">
    <property type="entry name" value="DinG"/>
</dbReference>
<dbReference type="PANTHER" id="PTHR11472">
    <property type="entry name" value="DNA REPAIR DEAD HELICASE RAD3/XP-D SUBFAMILY MEMBER"/>
    <property type="match status" value="1"/>
</dbReference>
<dbReference type="SUPFAM" id="SSF53098">
    <property type="entry name" value="Ribonuclease H-like"/>
    <property type="match status" value="1"/>
</dbReference>
<dbReference type="InterPro" id="IPR006054">
    <property type="entry name" value="DnaQ"/>
</dbReference>
<dbReference type="GO" id="GO:0008408">
    <property type="term" value="F:3'-5' exonuclease activity"/>
    <property type="evidence" value="ECO:0007669"/>
    <property type="project" value="UniProtKB-UniRule"/>
</dbReference>
<organism evidence="11 12">
    <name type="scientific">Paenibacillus albiflavus</name>
    <dbReference type="NCBI Taxonomy" id="2545760"/>
    <lineage>
        <taxon>Bacteria</taxon>
        <taxon>Bacillati</taxon>
        <taxon>Bacillota</taxon>
        <taxon>Bacilli</taxon>
        <taxon>Bacillales</taxon>
        <taxon>Paenibacillaceae</taxon>
        <taxon>Paenibacillus</taxon>
    </lineage>
</organism>
<accession>A0A4R4ENZ0</accession>
<dbReference type="AlphaFoldDB" id="A0A4R4ENZ0"/>
<name>A0A4R4ENZ0_9BACL</name>
<dbReference type="NCBIfam" id="TIGR00573">
    <property type="entry name" value="dnaq"/>
    <property type="match status" value="1"/>
</dbReference>
<dbReference type="CDD" id="cd06127">
    <property type="entry name" value="DEDDh"/>
    <property type="match status" value="1"/>
</dbReference>
<dbReference type="GO" id="GO:0003887">
    <property type="term" value="F:DNA-directed DNA polymerase activity"/>
    <property type="evidence" value="ECO:0007669"/>
    <property type="project" value="InterPro"/>
</dbReference>
<dbReference type="InterPro" id="IPR013520">
    <property type="entry name" value="Ribonucl_H"/>
</dbReference>
<dbReference type="SMART" id="SM00487">
    <property type="entry name" value="DEXDc"/>
    <property type="match status" value="1"/>
</dbReference>
<dbReference type="InterPro" id="IPR014013">
    <property type="entry name" value="Helic_SF1/SF2_ATP-bd_DinG/Rad3"/>
</dbReference>
<evidence type="ECO:0000256" key="6">
    <source>
        <dbReference type="HAMAP-Rule" id="MF_02206"/>
    </source>
</evidence>
<evidence type="ECO:0000256" key="3">
    <source>
        <dbReference type="ARBA" id="ARBA00022801"/>
    </source>
</evidence>
<evidence type="ECO:0000256" key="8">
    <source>
        <dbReference type="SAM" id="Coils"/>
    </source>
</evidence>
<keyword evidence="8" id="KW-0175">Coiled coil</keyword>
<dbReference type="PROSITE" id="PS51194">
    <property type="entry name" value="HELICASE_CTER"/>
    <property type="match status" value="1"/>
</dbReference>
<dbReference type="Proteomes" id="UP000295418">
    <property type="component" value="Unassembled WGS sequence"/>
</dbReference>
<dbReference type="InterPro" id="IPR001650">
    <property type="entry name" value="Helicase_C-like"/>
</dbReference>
<dbReference type="HAMAP" id="MF_02206">
    <property type="entry name" value="DinG_exonucl"/>
    <property type="match status" value="1"/>
</dbReference>
<dbReference type="GO" id="GO:0016818">
    <property type="term" value="F:hydrolase activity, acting on acid anhydrides, in phosphorus-containing anhydrides"/>
    <property type="evidence" value="ECO:0007669"/>
    <property type="project" value="InterPro"/>
</dbReference>
<dbReference type="Pfam" id="PF00929">
    <property type="entry name" value="RNase_T"/>
    <property type="match status" value="1"/>
</dbReference>
<dbReference type="Pfam" id="PF13307">
    <property type="entry name" value="Helicase_C_2"/>
    <property type="match status" value="1"/>
</dbReference>
<feature type="binding site" evidence="6">
    <location>
        <begin position="285"/>
        <end position="292"/>
    </location>
    <ligand>
        <name>ATP</name>
        <dbReference type="ChEBI" id="CHEBI:30616"/>
    </ligand>
</feature>
<dbReference type="InterPro" id="IPR027417">
    <property type="entry name" value="P-loop_NTPase"/>
</dbReference>
<evidence type="ECO:0000256" key="4">
    <source>
        <dbReference type="ARBA" id="ARBA00022839"/>
    </source>
</evidence>
<dbReference type="NCBIfam" id="NF005981">
    <property type="entry name" value="PRK08074.1"/>
    <property type="match status" value="1"/>
</dbReference>
<evidence type="ECO:0000256" key="1">
    <source>
        <dbReference type="ARBA" id="ARBA00022722"/>
    </source>
</evidence>
<dbReference type="PROSITE" id="PS51193">
    <property type="entry name" value="HELICASE_ATP_BIND_2"/>
    <property type="match status" value="1"/>
</dbReference>
<evidence type="ECO:0000259" key="9">
    <source>
        <dbReference type="PROSITE" id="PS51193"/>
    </source>
</evidence>
<comment type="caution">
    <text evidence="11">The sequence shown here is derived from an EMBL/GenBank/DDBJ whole genome shotgun (WGS) entry which is preliminary data.</text>
</comment>
<dbReference type="GO" id="GO:0003678">
    <property type="term" value="F:DNA helicase activity"/>
    <property type="evidence" value="ECO:0007669"/>
    <property type="project" value="TreeGrafter"/>
</dbReference>
<keyword evidence="4 6" id="KW-0269">Exonuclease</keyword>
<comment type="function">
    <text evidence="6 7">3'-5' exonuclease.</text>
</comment>
<dbReference type="InterPro" id="IPR045028">
    <property type="entry name" value="DinG/Rad3-like"/>
</dbReference>
<dbReference type="FunFam" id="3.30.420.10:FF:000045">
    <property type="entry name" value="3'-5' exonuclease DinG"/>
    <property type="match status" value="1"/>
</dbReference>
<evidence type="ECO:0000256" key="7">
    <source>
        <dbReference type="RuleBase" id="RU364106"/>
    </source>
</evidence>
<dbReference type="SUPFAM" id="SSF52540">
    <property type="entry name" value="P-loop containing nucleoside triphosphate hydrolases"/>
    <property type="match status" value="1"/>
</dbReference>
<dbReference type="GO" id="GO:0006260">
    <property type="term" value="P:DNA replication"/>
    <property type="evidence" value="ECO:0007669"/>
    <property type="project" value="InterPro"/>
</dbReference>
<dbReference type="SMART" id="SM00491">
    <property type="entry name" value="HELICc2"/>
    <property type="match status" value="1"/>
</dbReference>